<dbReference type="STRING" id="282683.SAMN04488105_107192"/>
<evidence type="ECO:0000313" key="3">
    <source>
        <dbReference type="Proteomes" id="UP000198994"/>
    </source>
</evidence>
<evidence type="ECO:0000259" key="1">
    <source>
        <dbReference type="Pfam" id="PF18050"/>
    </source>
</evidence>
<dbReference type="EMBL" id="FNAV01000007">
    <property type="protein sequence ID" value="SDE77395.1"/>
    <property type="molecule type" value="Genomic_DNA"/>
</dbReference>
<feature type="domain" description="Cyclophilin-like" evidence="1">
    <location>
        <begin position="10"/>
        <end position="99"/>
    </location>
</feature>
<dbReference type="Pfam" id="PF18050">
    <property type="entry name" value="Cyclophil_like2"/>
    <property type="match status" value="1"/>
</dbReference>
<keyword evidence="3" id="KW-1185">Reference proteome</keyword>
<protein>
    <recommendedName>
        <fullName evidence="1">Cyclophilin-like domain-containing protein</fullName>
    </recommendedName>
</protein>
<dbReference type="InterPro" id="IPR029000">
    <property type="entry name" value="Cyclophilin-like_dom_sf"/>
</dbReference>
<sequence length="102" mass="10876">MQAKSGGTADASRDFASVLPIELTLTDCHGIEKVADLPRRLDDRGSPRACVPTTGHIAQSRPSSDIAIFSPSAGLLRLRRFDGEMGTMGRSGAVPVRIERAE</sequence>
<dbReference type="Proteomes" id="UP000198994">
    <property type="component" value="Unassembled WGS sequence"/>
</dbReference>
<accession>A0A1G7FP36</accession>
<dbReference type="InterPro" id="IPR041183">
    <property type="entry name" value="Cyclophilin-like"/>
</dbReference>
<dbReference type="RefSeq" id="WP_089959517.1">
    <property type="nucleotide sequence ID" value="NZ_FNAV01000007.1"/>
</dbReference>
<dbReference type="SUPFAM" id="SSF50891">
    <property type="entry name" value="Cyclophilin-like"/>
    <property type="match status" value="1"/>
</dbReference>
<name>A0A1G7FP36_9RHOB</name>
<proteinExistence type="predicted"/>
<organism evidence="2 3">
    <name type="scientific">Salipiger thiooxidans</name>
    <dbReference type="NCBI Taxonomy" id="282683"/>
    <lineage>
        <taxon>Bacteria</taxon>
        <taxon>Pseudomonadati</taxon>
        <taxon>Pseudomonadota</taxon>
        <taxon>Alphaproteobacteria</taxon>
        <taxon>Rhodobacterales</taxon>
        <taxon>Roseobacteraceae</taxon>
        <taxon>Salipiger</taxon>
    </lineage>
</organism>
<dbReference type="AlphaFoldDB" id="A0A1G7FP36"/>
<evidence type="ECO:0000313" key="2">
    <source>
        <dbReference type="EMBL" id="SDE77395.1"/>
    </source>
</evidence>
<gene>
    <name evidence="2" type="ORF">SAMN04488105_107192</name>
</gene>
<reference evidence="3" key="1">
    <citation type="submission" date="2016-10" db="EMBL/GenBank/DDBJ databases">
        <authorList>
            <person name="Varghese N."/>
            <person name="Submissions S."/>
        </authorList>
    </citation>
    <scope>NUCLEOTIDE SEQUENCE [LARGE SCALE GENOMIC DNA]</scope>
    <source>
        <strain evidence="3">DSM 10146</strain>
    </source>
</reference>